<reference evidence="1" key="1">
    <citation type="journal article" date="2020" name="mSystems">
        <title>Genome- and Community-Level Interaction Insights into Carbon Utilization and Element Cycling Functions of Hydrothermarchaeota in Hydrothermal Sediment.</title>
        <authorList>
            <person name="Zhou Z."/>
            <person name="Liu Y."/>
            <person name="Xu W."/>
            <person name="Pan J."/>
            <person name="Luo Z.H."/>
            <person name="Li M."/>
        </authorList>
    </citation>
    <scope>NUCLEOTIDE SEQUENCE [LARGE SCALE GENOMIC DNA]</scope>
    <source>
        <strain evidence="1">SpSt-349</strain>
    </source>
</reference>
<dbReference type="InterPro" id="IPR011990">
    <property type="entry name" value="TPR-like_helical_dom_sf"/>
</dbReference>
<gene>
    <name evidence="1" type="ORF">ENQ87_10185</name>
</gene>
<dbReference type="Pfam" id="PF14559">
    <property type="entry name" value="TPR_19"/>
    <property type="match status" value="1"/>
</dbReference>
<dbReference type="SUPFAM" id="SSF48452">
    <property type="entry name" value="TPR-like"/>
    <property type="match status" value="1"/>
</dbReference>
<dbReference type="Gene3D" id="1.25.40.10">
    <property type="entry name" value="Tetratricopeptide repeat domain"/>
    <property type="match status" value="1"/>
</dbReference>
<dbReference type="EMBL" id="DSOV01000044">
    <property type="protein sequence ID" value="HEN42726.1"/>
    <property type="molecule type" value="Genomic_DNA"/>
</dbReference>
<name>A0A831UD54_GEOME</name>
<accession>A0A831UD54</accession>
<protein>
    <submittedName>
        <fullName evidence="1">Tetratricopeptide repeat protein</fullName>
    </submittedName>
</protein>
<evidence type="ECO:0000313" key="1">
    <source>
        <dbReference type="EMBL" id="HEN42726.1"/>
    </source>
</evidence>
<organism evidence="1">
    <name type="scientific">Geobacter metallireducens</name>
    <dbReference type="NCBI Taxonomy" id="28232"/>
    <lineage>
        <taxon>Bacteria</taxon>
        <taxon>Pseudomonadati</taxon>
        <taxon>Thermodesulfobacteriota</taxon>
        <taxon>Desulfuromonadia</taxon>
        <taxon>Geobacterales</taxon>
        <taxon>Geobacteraceae</taxon>
        <taxon>Geobacter</taxon>
    </lineage>
</organism>
<comment type="caution">
    <text evidence="1">The sequence shown here is derived from an EMBL/GenBank/DDBJ whole genome shotgun (WGS) entry which is preliminary data.</text>
</comment>
<dbReference type="AlphaFoldDB" id="A0A831UD54"/>
<sequence length="147" mass="16631">MESLHLEEWFARGVEALGHGQVYLARTCFENAVRRGRHPAASSYLALCQAKTRGKFSDAIAMAREAIAREPDNPVLYQNLGRIYQLAGMRMEAVEVLREGVRRGAGEAAVAELSRIGTRRPPPFRRLHRDHPLNKYVGKLLARLRLR</sequence>
<proteinExistence type="predicted"/>